<proteinExistence type="predicted"/>
<reference evidence="3" key="2">
    <citation type="submission" date="2021-09" db="EMBL/GenBank/DDBJ databases">
        <authorList>
            <person name="Gilroy R."/>
        </authorList>
    </citation>
    <scope>NUCLEOTIDE SEQUENCE</scope>
    <source>
        <strain evidence="3">ChiGjej2B2-7701</strain>
    </source>
</reference>
<feature type="domain" description="Prepilin type IV endopeptidase peptidase" evidence="2">
    <location>
        <begin position="16"/>
        <end position="119"/>
    </location>
</feature>
<organism evidence="3 4">
    <name type="scientific">Collinsella ihumii</name>
    <dbReference type="NCBI Taxonomy" id="1720204"/>
    <lineage>
        <taxon>Bacteria</taxon>
        <taxon>Bacillati</taxon>
        <taxon>Actinomycetota</taxon>
        <taxon>Coriobacteriia</taxon>
        <taxon>Coriobacteriales</taxon>
        <taxon>Coriobacteriaceae</taxon>
        <taxon>Collinsella</taxon>
    </lineage>
</organism>
<reference evidence="3" key="1">
    <citation type="journal article" date="2021" name="PeerJ">
        <title>Extensive microbial diversity within the chicken gut microbiome revealed by metagenomics and culture.</title>
        <authorList>
            <person name="Gilroy R."/>
            <person name="Ravi A."/>
            <person name="Getino M."/>
            <person name="Pursley I."/>
            <person name="Horton D.L."/>
            <person name="Alikhan N.F."/>
            <person name="Baker D."/>
            <person name="Gharbi K."/>
            <person name="Hall N."/>
            <person name="Watson M."/>
            <person name="Adriaenssens E.M."/>
            <person name="Foster-Nyarko E."/>
            <person name="Jarju S."/>
            <person name="Secka A."/>
            <person name="Antonio M."/>
            <person name="Oren A."/>
            <person name="Chaudhuri R.R."/>
            <person name="La Ragione R."/>
            <person name="Hildebrand F."/>
            <person name="Pallen M.J."/>
        </authorList>
    </citation>
    <scope>NUCLEOTIDE SEQUENCE</scope>
    <source>
        <strain evidence="3">ChiGjej2B2-7701</strain>
    </source>
</reference>
<feature type="transmembrane region" description="Helical" evidence="1">
    <location>
        <begin position="32"/>
        <end position="51"/>
    </location>
</feature>
<feature type="transmembrane region" description="Helical" evidence="1">
    <location>
        <begin position="63"/>
        <end position="82"/>
    </location>
</feature>
<dbReference type="Gene3D" id="1.20.120.1220">
    <property type="match status" value="1"/>
</dbReference>
<gene>
    <name evidence="3" type="ORF">K8U80_07490</name>
</gene>
<dbReference type="GO" id="GO:0004190">
    <property type="term" value="F:aspartic-type endopeptidase activity"/>
    <property type="evidence" value="ECO:0007669"/>
    <property type="project" value="UniProtKB-EC"/>
</dbReference>
<dbReference type="AlphaFoldDB" id="A0A921LRQ9"/>
<keyword evidence="1" id="KW-0812">Transmembrane</keyword>
<evidence type="ECO:0000259" key="2">
    <source>
        <dbReference type="Pfam" id="PF01478"/>
    </source>
</evidence>
<keyword evidence="3" id="KW-0378">Hydrolase</keyword>
<feature type="transmembrane region" description="Helical" evidence="1">
    <location>
        <begin position="7"/>
        <end position="26"/>
    </location>
</feature>
<comment type="caution">
    <text evidence="3">The sequence shown here is derived from an EMBL/GenBank/DDBJ whole genome shotgun (WGS) entry which is preliminary data.</text>
</comment>
<feature type="transmembrane region" description="Helical" evidence="1">
    <location>
        <begin position="132"/>
        <end position="149"/>
    </location>
</feature>
<dbReference type="Pfam" id="PF01478">
    <property type="entry name" value="Peptidase_A24"/>
    <property type="match status" value="1"/>
</dbReference>
<feature type="transmembrane region" description="Helical" evidence="1">
    <location>
        <begin position="94"/>
        <end position="120"/>
    </location>
</feature>
<accession>A0A921LRQ9</accession>
<keyword evidence="1" id="KW-0472">Membrane</keyword>
<name>A0A921LRQ9_9ACTN</name>
<dbReference type="InterPro" id="IPR000045">
    <property type="entry name" value="Prepilin_IV_endopep_pep"/>
</dbReference>
<dbReference type="EC" id="3.4.23.43" evidence="3"/>
<dbReference type="EMBL" id="DYVF01000046">
    <property type="protein sequence ID" value="HJG31224.1"/>
    <property type="molecule type" value="Genomic_DNA"/>
</dbReference>
<evidence type="ECO:0000313" key="3">
    <source>
        <dbReference type="EMBL" id="HJG31224.1"/>
    </source>
</evidence>
<keyword evidence="1" id="KW-1133">Transmembrane helix</keyword>
<protein>
    <submittedName>
        <fullName evidence="3">Prepilin peptidase</fullName>
        <ecNumber evidence="3">3.4.23.43</ecNumber>
    </submittedName>
</protein>
<dbReference type="GO" id="GO:0016020">
    <property type="term" value="C:membrane"/>
    <property type="evidence" value="ECO:0007669"/>
    <property type="project" value="InterPro"/>
</dbReference>
<evidence type="ECO:0000256" key="1">
    <source>
        <dbReference type="SAM" id="Phobius"/>
    </source>
</evidence>
<dbReference type="Proteomes" id="UP000746751">
    <property type="component" value="Unassembled WGS sequence"/>
</dbReference>
<sequence length="150" mass="15509">MDALPGIVHACCLVLVGALMLVAAFIDAKTRTYPNGLAAALFLVAFIGTLAGKGPGTAMHHALIALVIGVGFLIFELIWRWLRASPGLGIGDIKFIATAAIISPVGALAGCALGLACMALAATARRTRTMPLLPFLAPSCILSFLMLYTS</sequence>
<evidence type="ECO:0000313" key="4">
    <source>
        <dbReference type="Proteomes" id="UP000746751"/>
    </source>
</evidence>